<keyword evidence="2" id="KW-1185">Reference proteome</keyword>
<name>A0A367JGK3_RHIAZ</name>
<organism evidence="1 2">
    <name type="scientific">Rhizopus azygosporus</name>
    <name type="common">Rhizopus microsporus var. azygosporus</name>
    <dbReference type="NCBI Taxonomy" id="86630"/>
    <lineage>
        <taxon>Eukaryota</taxon>
        <taxon>Fungi</taxon>
        <taxon>Fungi incertae sedis</taxon>
        <taxon>Mucoromycota</taxon>
        <taxon>Mucoromycotina</taxon>
        <taxon>Mucoromycetes</taxon>
        <taxon>Mucorales</taxon>
        <taxon>Mucorineae</taxon>
        <taxon>Rhizopodaceae</taxon>
        <taxon>Rhizopus</taxon>
    </lineage>
</organism>
<protein>
    <submittedName>
        <fullName evidence="1">Uncharacterized protein</fullName>
    </submittedName>
</protein>
<evidence type="ECO:0000313" key="1">
    <source>
        <dbReference type="EMBL" id="RCH89092.1"/>
    </source>
</evidence>
<gene>
    <name evidence="1" type="ORF">CU097_003573</name>
</gene>
<proteinExistence type="predicted"/>
<accession>A0A367JGK3</accession>
<reference evidence="1 2" key="1">
    <citation type="journal article" date="2018" name="G3 (Bethesda)">
        <title>Phylogenetic and Phylogenomic Definition of Rhizopus Species.</title>
        <authorList>
            <person name="Gryganskyi A.P."/>
            <person name="Golan J."/>
            <person name="Dolatabadi S."/>
            <person name="Mondo S."/>
            <person name="Robb S."/>
            <person name="Idnurm A."/>
            <person name="Muszewska A."/>
            <person name="Steczkiewicz K."/>
            <person name="Masonjones S."/>
            <person name="Liao H.L."/>
            <person name="Gajdeczka M.T."/>
            <person name="Anike F."/>
            <person name="Vuek A."/>
            <person name="Anishchenko I.M."/>
            <person name="Voigt K."/>
            <person name="de Hoog G.S."/>
            <person name="Smith M.E."/>
            <person name="Heitman J."/>
            <person name="Vilgalys R."/>
            <person name="Stajich J.E."/>
        </authorList>
    </citation>
    <scope>NUCLEOTIDE SEQUENCE [LARGE SCALE GENOMIC DNA]</scope>
    <source>
        <strain evidence="1 2">CBS 357.93</strain>
    </source>
</reference>
<dbReference type="AlphaFoldDB" id="A0A367JGK3"/>
<evidence type="ECO:0000313" key="2">
    <source>
        <dbReference type="Proteomes" id="UP000252139"/>
    </source>
</evidence>
<dbReference type="EMBL" id="PJQL01001350">
    <property type="protein sequence ID" value="RCH89092.1"/>
    <property type="molecule type" value="Genomic_DNA"/>
</dbReference>
<dbReference type="Proteomes" id="UP000252139">
    <property type="component" value="Unassembled WGS sequence"/>
</dbReference>
<comment type="caution">
    <text evidence="1">The sequence shown here is derived from an EMBL/GenBank/DDBJ whole genome shotgun (WGS) entry which is preliminary data.</text>
</comment>
<feature type="non-terminal residue" evidence="1">
    <location>
        <position position="1"/>
    </location>
</feature>
<sequence length="164" mass="18003">QVHHRPLLSQVQLFSHDSSSETWWPWSTRSLHTAIRASAAMDTSAAATFSSCVRVLALGRAHFFHCSASPNGLSYSPDRDLNANSSACTTRLRLSSSFSVSIAPPSSDGIPIVADEEGFQKGFSQFWSYDNGYFVNAKRGKVMAVCESSIKPKADIVQHIRLPR</sequence>